<feature type="chain" id="PRO_5047250262" evidence="1">
    <location>
        <begin position="19"/>
        <end position="382"/>
    </location>
</feature>
<accession>A0ABS1FQV7</accession>
<proteinExistence type="predicted"/>
<feature type="signal peptide" evidence="1">
    <location>
        <begin position="1"/>
        <end position="18"/>
    </location>
</feature>
<dbReference type="InterPro" id="IPR011044">
    <property type="entry name" value="Quino_amine_DH_bsu"/>
</dbReference>
<keyword evidence="1" id="KW-0732">Signal</keyword>
<dbReference type="Proteomes" id="UP000628669">
    <property type="component" value="Unassembled WGS sequence"/>
</dbReference>
<sequence length="382" mass="42213">MKKIYSLLAAIFTTALFAQVPNGFAYQAVAFNSSGNPVVNGPISLKISILDNSATGTNLYTETHSKTTNSKGLINLNIGQGTPVSGVFSGINWTANSKFVKVEMDAAGGSNYTNVGVNQLMSVPYAYVAKKMDLSSSDSSLGADLIENKSVNYVFTDKYDRKVYAFNSNTGTWVSQIYNVNYANNNYAVPDVTSTNGNFMFIDKYDRKVYVFNARTGAWVSQIYHINYLNSNFSTPALVPLSNGNLMFADKYDHKMYVFNYVSGNWSSQVFNGNYNSNGSTPVAVTSGSNVAFVDKYDHRVSVFNAKTMTWASQVFNINYYNNNMIIPDVTGSNGNFIFTDKYDRKVYVFNSKTGTWTGQVYNVNYLNNNFSVPATSSSETN</sequence>
<evidence type="ECO:0000313" key="3">
    <source>
        <dbReference type="Proteomes" id="UP000628669"/>
    </source>
</evidence>
<name>A0ABS1FQV7_9FLAO</name>
<protein>
    <submittedName>
        <fullName evidence="2">Uncharacterized protein</fullName>
    </submittedName>
</protein>
<comment type="caution">
    <text evidence="2">The sequence shown here is derived from an EMBL/GenBank/DDBJ whole genome shotgun (WGS) entry which is preliminary data.</text>
</comment>
<dbReference type="EMBL" id="JAENHK010000001">
    <property type="protein sequence ID" value="MBK1894779.1"/>
    <property type="molecule type" value="Genomic_DNA"/>
</dbReference>
<keyword evidence="3" id="KW-1185">Reference proteome</keyword>
<dbReference type="RefSeq" id="WP_200242757.1">
    <property type="nucleotide sequence ID" value="NZ_JAENHK010000001.1"/>
</dbReference>
<reference evidence="3" key="1">
    <citation type="submission" date="2021-01" db="EMBL/GenBank/DDBJ databases">
        <title>Genome public.</title>
        <authorList>
            <person name="Liu C."/>
            <person name="Sun Q."/>
        </authorList>
    </citation>
    <scope>NUCLEOTIDE SEQUENCE [LARGE SCALE GENOMIC DNA]</scope>
    <source>
        <strain evidence="3">YIM B02567</strain>
    </source>
</reference>
<organism evidence="2 3">
    <name type="scientific">Chryseobacterium paridis</name>
    <dbReference type="NCBI Taxonomy" id="2800328"/>
    <lineage>
        <taxon>Bacteria</taxon>
        <taxon>Pseudomonadati</taxon>
        <taxon>Bacteroidota</taxon>
        <taxon>Flavobacteriia</taxon>
        <taxon>Flavobacteriales</taxon>
        <taxon>Weeksellaceae</taxon>
        <taxon>Chryseobacterium group</taxon>
        <taxon>Chryseobacterium</taxon>
    </lineage>
</organism>
<evidence type="ECO:0000256" key="1">
    <source>
        <dbReference type="SAM" id="SignalP"/>
    </source>
</evidence>
<gene>
    <name evidence="2" type="ORF">JHL15_03290</name>
</gene>
<dbReference type="Gene3D" id="2.130.10.10">
    <property type="entry name" value="YVTN repeat-like/Quinoprotein amine dehydrogenase"/>
    <property type="match status" value="1"/>
</dbReference>
<dbReference type="SUPFAM" id="SSF50969">
    <property type="entry name" value="YVTN repeat-like/Quinoprotein amine dehydrogenase"/>
    <property type="match status" value="1"/>
</dbReference>
<dbReference type="InterPro" id="IPR015943">
    <property type="entry name" value="WD40/YVTN_repeat-like_dom_sf"/>
</dbReference>
<evidence type="ECO:0000313" key="2">
    <source>
        <dbReference type="EMBL" id="MBK1894779.1"/>
    </source>
</evidence>